<dbReference type="EMBL" id="CP022535">
    <property type="protein sequence ID" value="ASP28262.1"/>
    <property type="molecule type" value="Genomic_DNA"/>
</dbReference>
<feature type="transmembrane region" description="Helical" evidence="1">
    <location>
        <begin position="42"/>
        <end position="61"/>
    </location>
</feature>
<keyword evidence="1" id="KW-0812">Transmembrane</keyword>
<evidence type="ECO:0000313" key="2">
    <source>
        <dbReference type="EMBL" id="ASP28262.1"/>
    </source>
</evidence>
<keyword evidence="1" id="KW-0472">Membrane</keyword>
<protein>
    <submittedName>
        <fullName evidence="2">Uncharacterized protein</fullName>
    </submittedName>
</protein>
<keyword evidence="3" id="KW-1185">Reference proteome</keyword>
<evidence type="ECO:0000256" key="1">
    <source>
        <dbReference type="SAM" id="Phobius"/>
    </source>
</evidence>
<proteinExistence type="predicted"/>
<dbReference type="OrthoDB" id="389706at2"/>
<dbReference type="Proteomes" id="UP000203229">
    <property type="component" value="Chromosome"/>
</dbReference>
<evidence type="ECO:0000313" key="3">
    <source>
        <dbReference type="Proteomes" id="UP000203229"/>
    </source>
</evidence>
<dbReference type="AlphaFoldDB" id="A0A222EP56"/>
<reference evidence="2 3" key="1">
    <citation type="submission" date="2017-07" db="EMBL/GenBank/DDBJ databases">
        <title>Complete genome sequence of Spiroplasma corruscae EC-1 (DSM 19793).</title>
        <authorList>
            <person name="Tsai Y.-M."/>
            <person name="Lo W.-S."/>
            <person name="Kuo C.-H."/>
        </authorList>
    </citation>
    <scope>NUCLEOTIDE SEQUENCE [LARGE SCALE GENOMIC DNA]</scope>
    <source>
        <strain evidence="2 3">EC-1</strain>
    </source>
</reference>
<dbReference type="RefSeq" id="WP_094048831.1">
    <property type="nucleotide sequence ID" value="NZ_CP022535.1"/>
</dbReference>
<dbReference type="KEGG" id="scou:SCORR_v1c04900"/>
<gene>
    <name evidence="2" type="ORF">SCORR_v1c04900</name>
</gene>
<sequence length="99" mass="11954">MFEEYKNISIEEAEKKLLELKKEYDDLIKQEKVNDKKIKKGLIFWLFIPVLGLFIYSIILTKRRNLEHNMSSIMSIKEKLVFLELEMQYIETKVLKRGK</sequence>
<name>A0A222EP56_9MOLU</name>
<organism evidence="2 3">
    <name type="scientific">Spiroplasma corruscae</name>
    <dbReference type="NCBI Taxonomy" id="216934"/>
    <lineage>
        <taxon>Bacteria</taxon>
        <taxon>Bacillati</taxon>
        <taxon>Mycoplasmatota</taxon>
        <taxon>Mollicutes</taxon>
        <taxon>Entomoplasmatales</taxon>
        <taxon>Spiroplasmataceae</taxon>
        <taxon>Spiroplasma</taxon>
    </lineage>
</organism>
<keyword evidence="1" id="KW-1133">Transmembrane helix</keyword>
<accession>A0A222EP56</accession>